<evidence type="ECO:0008006" key="3">
    <source>
        <dbReference type="Google" id="ProtNLM"/>
    </source>
</evidence>
<evidence type="ECO:0000313" key="1">
    <source>
        <dbReference type="EMBL" id="KAK0477773.1"/>
    </source>
</evidence>
<gene>
    <name evidence="1" type="ORF">IW261DRAFT_251749</name>
</gene>
<organism evidence="1 2">
    <name type="scientific">Armillaria novae-zelandiae</name>
    <dbReference type="NCBI Taxonomy" id="153914"/>
    <lineage>
        <taxon>Eukaryota</taxon>
        <taxon>Fungi</taxon>
        <taxon>Dikarya</taxon>
        <taxon>Basidiomycota</taxon>
        <taxon>Agaricomycotina</taxon>
        <taxon>Agaricomycetes</taxon>
        <taxon>Agaricomycetidae</taxon>
        <taxon>Agaricales</taxon>
        <taxon>Marasmiineae</taxon>
        <taxon>Physalacriaceae</taxon>
        <taxon>Armillaria</taxon>
    </lineage>
</organism>
<proteinExistence type="predicted"/>
<keyword evidence="2" id="KW-1185">Reference proteome</keyword>
<dbReference type="Proteomes" id="UP001175227">
    <property type="component" value="Unassembled WGS sequence"/>
</dbReference>
<reference evidence="1" key="1">
    <citation type="submission" date="2023-06" db="EMBL/GenBank/DDBJ databases">
        <authorList>
            <consortium name="Lawrence Berkeley National Laboratory"/>
            <person name="Ahrendt S."/>
            <person name="Sahu N."/>
            <person name="Indic B."/>
            <person name="Wong-Bajracharya J."/>
            <person name="Merenyi Z."/>
            <person name="Ke H.-M."/>
            <person name="Monk M."/>
            <person name="Kocsube S."/>
            <person name="Drula E."/>
            <person name="Lipzen A."/>
            <person name="Balint B."/>
            <person name="Henrissat B."/>
            <person name="Andreopoulos B."/>
            <person name="Martin F.M."/>
            <person name="Harder C.B."/>
            <person name="Rigling D."/>
            <person name="Ford K.L."/>
            <person name="Foster G.D."/>
            <person name="Pangilinan J."/>
            <person name="Papanicolaou A."/>
            <person name="Barry K."/>
            <person name="LaButti K."/>
            <person name="Viragh M."/>
            <person name="Koriabine M."/>
            <person name="Yan M."/>
            <person name="Riley R."/>
            <person name="Champramary S."/>
            <person name="Plett K.L."/>
            <person name="Tsai I.J."/>
            <person name="Slot J."/>
            <person name="Sipos G."/>
            <person name="Plett J."/>
            <person name="Nagy L.G."/>
            <person name="Grigoriev I.V."/>
        </authorList>
    </citation>
    <scope>NUCLEOTIDE SEQUENCE</scope>
    <source>
        <strain evidence="1">ICMP 16352</strain>
    </source>
</reference>
<evidence type="ECO:0000313" key="2">
    <source>
        <dbReference type="Proteomes" id="UP001175227"/>
    </source>
</evidence>
<dbReference type="AlphaFoldDB" id="A0AA39P6E4"/>
<name>A0AA39P6E4_9AGAR</name>
<comment type="caution">
    <text evidence="1">The sequence shown here is derived from an EMBL/GenBank/DDBJ whole genome shotgun (WGS) entry which is preliminary data.</text>
</comment>
<accession>A0AA39P6E4</accession>
<protein>
    <recommendedName>
        <fullName evidence="3">Heterokaryon incompatibility domain-containing protein</fullName>
    </recommendedName>
</protein>
<sequence length="591" mass="67687">MASMMDIENFGDGWKRLLLREDLENNDCVRKQVTLTALTEIGQEESSIPVLKQRSYTGTKPVISSPLANTPCAELGTDGFLRKLNELLDTSYSVNTLFSRNASLKPETPARQNLTHLSWILEPYIEQNYDFGTAYAQLRRYWSDVTCMESNLCTREAADCEMRRKALVGDRINKWNVPPRRVWDLCANRVVPYWVADRDMPNLDKPTRGRLERPWGISHAWMSDEERADIWTPINGYQWPVPVPKDAKLELIRIEMLNLGAEYVWLDVLCLRQAGGQDGHLGIEEWKLDVPTIGWVYRDTSVMCYFSGLGRPLSLKPGDFESDRCWFNRAWTLQEISEEAIIGGETGDNSIMEKEIRAKFQKELESLRLMRKDNSVVDVLRQMQTRVSTNPTDRVAGLACLLDSRYIPVYDASQPQEDAWVALVDAMAYWSRTDLFFLYPEPGNGNKYWRPSWEQMMKKMNFQSCSGLGWLAKVGRTEETNIDWFEGPCIDSGHVRGLDYEGEGPRQGDLIVGDFNGTRHTFKIFADHQYPIPDGSYILIGTRGWDNETFWAVGIPRQDGIFEKVSVFSMPDIQQLCALGVVRWAAQMGLC</sequence>
<dbReference type="EMBL" id="JAUEPR010000015">
    <property type="protein sequence ID" value="KAK0477773.1"/>
    <property type="molecule type" value="Genomic_DNA"/>
</dbReference>